<feature type="coiled-coil region" evidence="1">
    <location>
        <begin position="5"/>
        <end position="39"/>
    </location>
</feature>
<sequence length="103" mass="12097">MLQHIQKCADKNAELSERLSKVQIQENELRNRLETLKAEQFNTMKYHQAVEHIEKENATLMHDISSIPSGIPTRTRQDEIEELNEYDNVTQNSVNKYIKNVDK</sequence>
<evidence type="ECO:0000313" key="2">
    <source>
        <dbReference type="EMBL" id="CAE0342703.1"/>
    </source>
</evidence>
<proteinExistence type="predicted"/>
<organism evidence="2">
    <name type="scientific">Euplotes harpa</name>
    <dbReference type="NCBI Taxonomy" id="151035"/>
    <lineage>
        <taxon>Eukaryota</taxon>
        <taxon>Sar</taxon>
        <taxon>Alveolata</taxon>
        <taxon>Ciliophora</taxon>
        <taxon>Intramacronucleata</taxon>
        <taxon>Spirotrichea</taxon>
        <taxon>Hypotrichia</taxon>
        <taxon>Euplotida</taxon>
        <taxon>Euplotidae</taxon>
        <taxon>Euplotes</taxon>
    </lineage>
</organism>
<dbReference type="EMBL" id="HBII01003476">
    <property type="protein sequence ID" value="CAE0342703.1"/>
    <property type="molecule type" value="Transcribed_RNA"/>
</dbReference>
<accession>A0A7S3J2F2</accession>
<gene>
    <name evidence="2" type="ORF">EHAR0213_LOCUS1610</name>
</gene>
<protein>
    <submittedName>
        <fullName evidence="2">Uncharacterized protein</fullName>
    </submittedName>
</protein>
<name>A0A7S3J2F2_9SPIT</name>
<keyword evidence="1" id="KW-0175">Coiled coil</keyword>
<reference evidence="2" key="1">
    <citation type="submission" date="2021-01" db="EMBL/GenBank/DDBJ databases">
        <authorList>
            <person name="Corre E."/>
            <person name="Pelletier E."/>
            <person name="Niang G."/>
            <person name="Scheremetjew M."/>
            <person name="Finn R."/>
            <person name="Kale V."/>
            <person name="Holt S."/>
            <person name="Cochrane G."/>
            <person name="Meng A."/>
            <person name="Brown T."/>
            <person name="Cohen L."/>
        </authorList>
    </citation>
    <scope>NUCLEOTIDE SEQUENCE</scope>
    <source>
        <strain evidence="2">FSP1.4</strain>
    </source>
</reference>
<evidence type="ECO:0000256" key="1">
    <source>
        <dbReference type="SAM" id="Coils"/>
    </source>
</evidence>
<dbReference type="AlphaFoldDB" id="A0A7S3J2F2"/>